<evidence type="ECO:0008006" key="3">
    <source>
        <dbReference type="Google" id="ProtNLM"/>
    </source>
</evidence>
<gene>
    <name evidence="1" type="ORF">SAMN05443292_0915</name>
</gene>
<sequence>MSYTIVGMFPKNEQAESATEKLTNLGFTTEDYHVSKFNRNGTLEENDYSADDHPHFHFEEEEKTSGFWNWLFGDEENTKKKYSYAATKNNVVTVFADTLENAEKAKTILNDEGAINIHNESKNYVANQKESSASNYKIDEDEQAKIISKAKNNLYFTDERRYVIQNHDIGMRDDMDSQGHSNDPL</sequence>
<name>A0A1I3E7A2_9FLAO</name>
<protein>
    <recommendedName>
        <fullName evidence="3">Heat induced stress protein YflT</fullName>
    </recommendedName>
</protein>
<evidence type="ECO:0000313" key="1">
    <source>
        <dbReference type="EMBL" id="SFH94836.1"/>
    </source>
</evidence>
<dbReference type="RefSeq" id="WP_090078932.1">
    <property type="nucleotide sequence ID" value="NZ_FOQT01000001.1"/>
</dbReference>
<organism evidence="1 2">
    <name type="scientific">Halpernia frigidisoli</name>
    <dbReference type="NCBI Taxonomy" id="1125876"/>
    <lineage>
        <taxon>Bacteria</taxon>
        <taxon>Pseudomonadati</taxon>
        <taxon>Bacteroidota</taxon>
        <taxon>Flavobacteriia</taxon>
        <taxon>Flavobacteriales</taxon>
        <taxon>Weeksellaceae</taxon>
        <taxon>Chryseobacterium group</taxon>
        <taxon>Halpernia</taxon>
    </lineage>
</organism>
<reference evidence="1 2" key="1">
    <citation type="submission" date="2016-10" db="EMBL/GenBank/DDBJ databases">
        <authorList>
            <person name="de Groot N.N."/>
        </authorList>
    </citation>
    <scope>NUCLEOTIDE SEQUENCE [LARGE SCALE GENOMIC DNA]</scope>
    <source>
        <strain evidence="1 2">DSM 26000</strain>
    </source>
</reference>
<dbReference type="EMBL" id="FOQT01000001">
    <property type="protein sequence ID" value="SFH94836.1"/>
    <property type="molecule type" value="Genomic_DNA"/>
</dbReference>
<dbReference type="Proteomes" id="UP000198931">
    <property type="component" value="Unassembled WGS sequence"/>
</dbReference>
<evidence type="ECO:0000313" key="2">
    <source>
        <dbReference type="Proteomes" id="UP000198931"/>
    </source>
</evidence>
<dbReference type="OrthoDB" id="1274046at2"/>
<dbReference type="AlphaFoldDB" id="A0A1I3E7A2"/>
<dbReference type="STRING" id="1125876.SAMN05443292_0915"/>
<accession>A0A1I3E7A2</accession>
<keyword evidence="2" id="KW-1185">Reference proteome</keyword>
<proteinExistence type="predicted"/>